<feature type="compositionally biased region" description="Polar residues" evidence="1">
    <location>
        <begin position="1"/>
        <end position="19"/>
    </location>
</feature>
<evidence type="ECO:0000313" key="2">
    <source>
        <dbReference type="EMBL" id="OCH96066.1"/>
    </source>
</evidence>
<accession>A0A8E2J6V3</accession>
<feature type="compositionally biased region" description="Basic and acidic residues" evidence="1">
    <location>
        <begin position="21"/>
        <end position="48"/>
    </location>
</feature>
<dbReference type="EMBL" id="KV722332">
    <property type="protein sequence ID" value="OCH96066.1"/>
    <property type="molecule type" value="Genomic_DNA"/>
</dbReference>
<proteinExistence type="predicted"/>
<evidence type="ECO:0000313" key="3">
    <source>
        <dbReference type="Proteomes" id="UP000250043"/>
    </source>
</evidence>
<dbReference type="AlphaFoldDB" id="A0A8E2J6V3"/>
<feature type="region of interest" description="Disordered" evidence="1">
    <location>
        <begin position="1"/>
        <end position="115"/>
    </location>
</feature>
<feature type="compositionally biased region" description="Polar residues" evidence="1">
    <location>
        <begin position="95"/>
        <end position="114"/>
    </location>
</feature>
<sequence>MDEVVPSSQESERYSQSICESVHDGDALRHELPEDDRFLASQERKRDEEDGEFVPSGTQESSSTEHSSSQASSQATYSQVAYSQVAENGDDIGASQGSVDSNTSQDSNTPTTDPFTRITAFLNSGLDIQKLRRISSYREDMAGTGVDMQFRLGAIKTLFNISLEDAQSAWMLCGIAFVDQMTDKELMEKIGACWACNRKL</sequence>
<dbReference type="Proteomes" id="UP000250043">
    <property type="component" value="Unassembled WGS sequence"/>
</dbReference>
<organism evidence="2 3">
    <name type="scientific">Obba rivulosa</name>
    <dbReference type="NCBI Taxonomy" id="1052685"/>
    <lineage>
        <taxon>Eukaryota</taxon>
        <taxon>Fungi</taxon>
        <taxon>Dikarya</taxon>
        <taxon>Basidiomycota</taxon>
        <taxon>Agaricomycotina</taxon>
        <taxon>Agaricomycetes</taxon>
        <taxon>Polyporales</taxon>
        <taxon>Gelatoporiaceae</taxon>
        <taxon>Obba</taxon>
    </lineage>
</organism>
<evidence type="ECO:0000256" key="1">
    <source>
        <dbReference type="SAM" id="MobiDB-lite"/>
    </source>
</evidence>
<dbReference type="OrthoDB" id="10496985at2759"/>
<gene>
    <name evidence="2" type="ORF">OBBRIDRAFT_883341</name>
</gene>
<feature type="compositionally biased region" description="Low complexity" evidence="1">
    <location>
        <begin position="56"/>
        <end position="84"/>
    </location>
</feature>
<keyword evidence="3" id="KW-1185">Reference proteome</keyword>
<reference evidence="2 3" key="1">
    <citation type="submission" date="2016-07" db="EMBL/GenBank/DDBJ databases">
        <title>Draft genome of the white-rot fungus Obba rivulosa 3A-2.</title>
        <authorList>
            <consortium name="DOE Joint Genome Institute"/>
            <person name="Miettinen O."/>
            <person name="Riley R."/>
            <person name="Acob R."/>
            <person name="Barry K."/>
            <person name="Cullen D."/>
            <person name="De Vries R."/>
            <person name="Hainaut M."/>
            <person name="Hatakka A."/>
            <person name="Henrissat B."/>
            <person name="Hilden K."/>
            <person name="Kuo R."/>
            <person name="Labutti K."/>
            <person name="Lipzen A."/>
            <person name="Makela M.R."/>
            <person name="Sandor L."/>
            <person name="Spatafora J.W."/>
            <person name="Grigoriev I.V."/>
            <person name="Hibbett D.S."/>
        </authorList>
    </citation>
    <scope>NUCLEOTIDE SEQUENCE [LARGE SCALE GENOMIC DNA]</scope>
    <source>
        <strain evidence="2 3">3A-2</strain>
    </source>
</reference>
<name>A0A8E2J6V3_9APHY</name>
<protein>
    <submittedName>
        <fullName evidence="2">Uncharacterized protein</fullName>
    </submittedName>
</protein>